<dbReference type="InterPro" id="IPR000504">
    <property type="entry name" value="RRM_dom"/>
</dbReference>
<reference evidence="4" key="3">
    <citation type="submission" date="2018-07" db="EMBL/GenBank/DDBJ databases">
        <title>WGS assembly of Glycine max.</title>
        <authorList>
            <person name="Schmutz J."/>
            <person name="Cannon S."/>
            <person name="Schlueter J."/>
            <person name="Ma J."/>
            <person name="Mitros T."/>
            <person name="Nelson W."/>
            <person name="Hyten D."/>
            <person name="Song Q."/>
            <person name="Thelen J."/>
            <person name="Cheng J."/>
            <person name="Xu D."/>
            <person name="Hellsten U."/>
            <person name="May G."/>
            <person name="Yu Y."/>
            <person name="Sakurai T."/>
            <person name="Umezawa T."/>
            <person name="Bhattacharyya M."/>
            <person name="Sandhu D."/>
            <person name="Valliyodan B."/>
            <person name="Lindquist E."/>
            <person name="Peto M."/>
            <person name="Grant D."/>
            <person name="Shu S."/>
            <person name="Goodstein D."/>
            <person name="Barry K."/>
            <person name="Futrell-Griggs M."/>
            <person name="Abernathy B."/>
            <person name="Du J."/>
            <person name="Tian Z."/>
            <person name="Zhu L."/>
            <person name="Gill N."/>
            <person name="Joshi T."/>
            <person name="Libault M."/>
            <person name="Sethuraman A."/>
            <person name="Zhang X."/>
            <person name="Shinozaki K."/>
            <person name="Nguyen H."/>
            <person name="Wing R."/>
            <person name="Cregan P."/>
            <person name="Specht J."/>
            <person name="Grimwood J."/>
            <person name="Rokhsar D."/>
            <person name="Stacey G."/>
            <person name="Shoemaker R."/>
            <person name="Jackson S."/>
        </authorList>
    </citation>
    <scope>NUCLEOTIDE SEQUENCE</scope>
    <source>
        <tissue evidence="4">Callus</tissue>
    </source>
</reference>
<reference evidence="4 5" key="1">
    <citation type="journal article" date="2010" name="Nature">
        <title>Genome sequence of the palaeopolyploid soybean.</title>
        <authorList>
            <person name="Schmutz J."/>
            <person name="Cannon S.B."/>
            <person name="Schlueter J."/>
            <person name="Ma J."/>
            <person name="Mitros T."/>
            <person name="Nelson W."/>
            <person name="Hyten D.L."/>
            <person name="Song Q."/>
            <person name="Thelen J.J."/>
            <person name="Cheng J."/>
            <person name="Xu D."/>
            <person name="Hellsten U."/>
            <person name="May G.D."/>
            <person name="Yu Y."/>
            <person name="Sakurai T."/>
            <person name="Umezawa T."/>
            <person name="Bhattacharyya M.K."/>
            <person name="Sandhu D."/>
            <person name="Valliyodan B."/>
            <person name="Lindquist E."/>
            <person name="Peto M."/>
            <person name="Grant D."/>
            <person name="Shu S."/>
            <person name="Goodstein D."/>
            <person name="Barry K."/>
            <person name="Futrell-Griggs M."/>
            <person name="Abernathy B."/>
            <person name="Du J."/>
            <person name="Tian Z."/>
            <person name="Zhu L."/>
            <person name="Gill N."/>
            <person name="Joshi T."/>
            <person name="Libault M."/>
            <person name="Sethuraman A."/>
            <person name="Zhang X.-C."/>
            <person name="Shinozaki K."/>
            <person name="Nguyen H.T."/>
            <person name="Wing R.A."/>
            <person name="Cregan P."/>
            <person name="Specht J."/>
            <person name="Grimwood J."/>
            <person name="Rokhsar D."/>
            <person name="Stacey G."/>
            <person name="Shoemaker R.C."/>
            <person name="Jackson S.A."/>
        </authorList>
    </citation>
    <scope>NUCLEOTIDE SEQUENCE [LARGE SCALE GENOMIC DNA]</scope>
    <source>
        <strain evidence="5">cv. Williams 82</strain>
        <tissue evidence="4">Callus</tissue>
    </source>
</reference>
<keyword evidence="6" id="KW-1185">Reference proteome</keyword>
<dbReference type="AlphaFoldDB" id="A0A0R0IJC5"/>
<reference evidence="5" key="2">
    <citation type="submission" date="2018-02" db="UniProtKB">
        <authorList>
            <consortium name="EnsemblPlants"/>
        </authorList>
    </citation>
    <scope>IDENTIFICATION</scope>
    <source>
        <strain evidence="5">Williams 82</strain>
    </source>
</reference>
<dbReference type="EnsemblPlants" id="KRH40537">
    <property type="protein sequence ID" value="KRH40537"/>
    <property type="gene ID" value="GLYMA_09G265100"/>
</dbReference>
<name>A0A0R0IJC5_SOYBN</name>
<keyword evidence="1" id="KW-0694">RNA-binding</keyword>
<dbReference type="Proteomes" id="UP000008827">
    <property type="component" value="Chromosome 9"/>
</dbReference>
<feature type="domain" description="RRM" evidence="3">
    <location>
        <begin position="204"/>
        <end position="274"/>
    </location>
</feature>
<dbReference type="InterPro" id="IPR035979">
    <property type="entry name" value="RBD_domain_sf"/>
</dbReference>
<dbReference type="Pfam" id="PF00076">
    <property type="entry name" value="RRM_1"/>
    <property type="match status" value="3"/>
</dbReference>
<protein>
    <recommendedName>
        <fullName evidence="3">RRM domain-containing protein</fullName>
    </recommendedName>
</protein>
<dbReference type="OMA" id="THILGWH"/>
<dbReference type="STRING" id="3847.A0A0R0IJC5"/>
<dbReference type="Gene3D" id="3.30.70.330">
    <property type="match status" value="4"/>
</dbReference>
<dbReference type="CDD" id="cd12565">
    <property type="entry name" value="RRM1_MRD1"/>
    <property type="match status" value="1"/>
</dbReference>
<evidence type="ECO:0000256" key="1">
    <source>
        <dbReference type="PROSITE-ProRule" id="PRU00176"/>
    </source>
</evidence>
<feature type="domain" description="RRM" evidence="3">
    <location>
        <begin position="392"/>
        <end position="462"/>
    </location>
</feature>
<evidence type="ECO:0000313" key="5">
    <source>
        <dbReference type="EnsemblPlants" id="KRH40537"/>
    </source>
</evidence>
<sequence length="498" mass="56320">MAALVGEGEGPLWSRICVKCLPEYVMEDRLRELFSEKGEITDVKLMRTNGKSRQFAFIGFREDHQAQEAIRYFNKNYLGASKITCEACCLCYFDIVDIDDPQLQQFLLVMQPRARVKLWVNGTPIASSNVCNKVSSDAIHPILVQSGSLIGGLSNNPKHNKSRTSRNGAEELDLEDQEDTCGKGVAHDKAQVNPEAEKVVSESCRLFVHNLPYTATTSEEELQQHVGKVHVVVNKSTKLSKGIAYILFSGPEIARRDAPLYLEWAPLYLEWAPSNILSQSSTFKKMKMNSGIGENDVKQLKLEQNVLRISYVDIGPDRVQARTLFVKNLNFNTTDESLRKHFSENMKEGAILSVKVKKHLKNGKNVSMGYGFVEIYSEGQVQKTIEKGKSLTKLHVKDVAFEATEKSLRELFKPFGEKFGCHSHRGFAFVEYVTPKEAENALSTLQHTHILGWHLKIERTNVDPSLDEQRAQTAAQFSRHMNFKMLLCYPRKERTSVS</sequence>
<dbReference type="Gramene" id="KRH40537">
    <property type="protein sequence ID" value="KRH40537"/>
    <property type="gene ID" value="GLYMA_09G265100"/>
</dbReference>
<dbReference type="EMBL" id="CM000842">
    <property type="protein sequence ID" value="KRH40537.1"/>
    <property type="molecule type" value="Genomic_DNA"/>
</dbReference>
<evidence type="ECO:0000256" key="2">
    <source>
        <dbReference type="SAM" id="MobiDB-lite"/>
    </source>
</evidence>
<dbReference type="InterPro" id="IPR012677">
    <property type="entry name" value="Nucleotide-bd_a/b_plait_sf"/>
</dbReference>
<dbReference type="SUPFAM" id="SSF54928">
    <property type="entry name" value="RNA-binding domain, RBD"/>
    <property type="match status" value="4"/>
</dbReference>
<dbReference type="GO" id="GO:0003723">
    <property type="term" value="F:RNA binding"/>
    <property type="evidence" value="ECO:0007669"/>
    <property type="project" value="UniProtKB-UniRule"/>
</dbReference>
<feature type="domain" description="RRM" evidence="3">
    <location>
        <begin position="14"/>
        <end position="83"/>
    </location>
</feature>
<evidence type="ECO:0000313" key="6">
    <source>
        <dbReference type="Proteomes" id="UP000008827"/>
    </source>
</evidence>
<gene>
    <name evidence="4" type="ORF">GLYMA_09G265100</name>
</gene>
<proteinExistence type="predicted"/>
<dbReference type="OrthoDB" id="439639at2759"/>
<feature type="domain" description="RRM" evidence="3">
    <location>
        <begin position="322"/>
        <end position="406"/>
    </location>
</feature>
<feature type="region of interest" description="Disordered" evidence="2">
    <location>
        <begin position="154"/>
        <end position="175"/>
    </location>
</feature>
<evidence type="ECO:0000259" key="3">
    <source>
        <dbReference type="PROSITE" id="PS50102"/>
    </source>
</evidence>
<dbReference type="PROSITE" id="PS50102">
    <property type="entry name" value="RRM"/>
    <property type="match status" value="4"/>
</dbReference>
<dbReference type="SMR" id="A0A0R0IJC5"/>
<evidence type="ECO:0000313" key="4">
    <source>
        <dbReference type="EMBL" id="KRH40537.1"/>
    </source>
</evidence>
<dbReference type="PANTHER" id="PTHR15241">
    <property type="entry name" value="TRANSFORMER-2-RELATED"/>
    <property type="match status" value="1"/>
</dbReference>
<dbReference type="SMART" id="SM00360">
    <property type="entry name" value="RRM"/>
    <property type="match status" value="4"/>
</dbReference>
<organism evidence="4">
    <name type="scientific">Glycine max</name>
    <name type="common">Soybean</name>
    <name type="synonym">Glycine hispida</name>
    <dbReference type="NCBI Taxonomy" id="3847"/>
    <lineage>
        <taxon>Eukaryota</taxon>
        <taxon>Viridiplantae</taxon>
        <taxon>Streptophyta</taxon>
        <taxon>Embryophyta</taxon>
        <taxon>Tracheophyta</taxon>
        <taxon>Spermatophyta</taxon>
        <taxon>Magnoliopsida</taxon>
        <taxon>eudicotyledons</taxon>
        <taxon>Gunneridae</taxon>
        <taxon>Pentapetalae</taxon>
        <taxon>rosids</taxon>
        <taxon>fabids</taxon>
        <taxon>Fabales</taxon>
        <taxon>Fabaceae</taxon>
        <taxon>Papilionoideae</taxon>
        <taxon>50 kb inversion clade</taxon>
        <taxon>NPAAA clade</taxon>
        <taxon>indigoferoid/millettioid clade</taxon>
        <taxon>Phaseoleae</taxon>
        <taxon>Glycine</taxon>
        <taxon>Glycine subgen. Soja</taxon>
    </lineage>
</organism>
<accession>A0A0R0IJC5</accession>
<dbReference type="InParanoid" id="A0A0R0IJC5"/>
<dbReference type="PaxDb" id="3847-GLYMA09G40121.1"/>
<dbReference type="PANTHER" id="PTHR15241:SF304">
    <property type="entry name" value="RRM DOMAIN-CONTAINING PROTEIN"/>
    <property type="match status" value="1"/>
</dbReference>